<reference evidence="22 23" key="1">
    <citation type="submission" date="2024-11" db="EMBL/GenBank/DDBJ databases">
        <title>Chromosome-level genome assembly of the freshwater bivalve Anodonta woodiana.</title>
        <authorList>
            <person name="Chen X."/>
        </authorList>
    </citation>
    <scope>NUCLEOTIDE SEQUENCE [LARGE SCALE GENOMIC DNA]</scope>
    <source>
        <strain evidence="22">MN2024</strain>
        <tissue evidence="22">Gills</tissue>
    </source>
</reference>
<dbReference type="PROSITE" id="PS50835">
    <property type="entry name" value="IG_LIKE"/>
    <property type="match status" value="2"/>
</dbReference>
<evidence type="ECO:0000256" key="9">
    <source>
        <dbReference type="ARBA" id="ARBA00022777"/>
    </source>
</evidence>
<keyword evidence="16" id="KW-0325">Glycoprotein</keyword>
<keyword evidence="4" id="KW-0808">Transferase</keyword>
<feature type="chain" id="PRO_5044871876" description="receptor protein-tyrosine kinase" evidence="20">
    <location>
        <begin position="26"/>
        <end position="444"/>
    </location>
</feature>
<feature type="compositionally biased region" description="Basic and acidic residues" evidence="18">
    <location>
        <begin position="305"/>
        <end position="329"/>
    </location>
</feature>
<evidence type="ECO:0000256" key="3">
    <source>
        <dbReference type="ARBA" id="ARBA00022553"/>
    </source>
</evidence>
<dbReference type="PANTHER" id="PTHR45080">
    <property type="entry name" value="CONTACTIN 5"/>
    <property type="match status" value="1"/>
</dbReference>
<dbReference type="PANTHER" id="PTHR45080:SF8">
    <property type="entry name" value="IG-LIKE DOMAIN-CONTAINING PROTEIN"/>
    <property type="match status" value="1"/>
</dbReference>
<evidence type="ECO:0000256" key="15">
    <source>
        <dbReference type="ARBA" id="ARBA00023170"/>
    </source>
</evidence>
<proteinExistence type="predicted"/>
<dbReference type="FunFam" id="2.60.40.10:FF:000016">
    <property type="entry name" value="Fibroblast growth factor receptor"/>
    <property type="match status" value="1"/>
</dbReference>
<evidence type="ECO:0000256" key="20">
    <source>
        <dbReference type="SAM" id="SignalP"/>
    </source>
</evidence>
<keyword evidence="9" id="KW-0418">Kinase</keyword>
<evidence type="ECO:0000256" key="16">
    <source>
        <dbReference type="ARBA" id="ARBA00023180"/>
    </source>
</evidence>
<dbReference type="GO" id="GO:0004714">
    <property type="term" value="F:transmembrane receptor protein tyrosine kinase activity"/>
    <property type="evidence" value="ECO:0007669"/>
    <property type="project" value="UniProtKB-EC"/>
</dbReference>
<keyword evidence="8" id="KW-0547">Nucleotide-binding</keyword>
<evidence type="ECO:0000256" key="8">
    <source>
        <dbReference type="ARBA" id="ARBA00022741"/>
    </source>
</evidence>
<evidence type="ECO:0000256" key="1">
    <source>
        <dbReference type="ARBA" id="ARBA00004167"/>
    </source>
</evidence>
<evidence type="ECO:0000256" key="5">
    <source>
        <dbReference type="ARBA" id="ARBA00022692"/>
    </source>
</evidence>
<dbReference type="GO" id="GO:0005524">
    <property type="term" value="F:ATP binding"/>
    <property type="evidence" value="ECO:0007669"/>
    <property type="project" value="UniProtKB-KW"/>
</dbReference>
<comment type="caution">
    <text evidence="22">The sequence shown here is derived from an EMBL/GenBank/DDBJ whole genome shotgun (WGS) entry which is preliminary data.</text>
</comment>
<feature type="compositionally biased region" description="Basic and acidic residues" evidence="18">
    <location>
        <begin position="32"/>
        <end position="56"/>
    </location>
</feature>
<dbReference type="AlphaFoldDB" id="A0ABD3T7X6"/>
<dbReference type="SMART" id="SM00408">
    <property type="entry name" value="IGc2"/>
    <property type="match status" value="2"/>
</dbReference>
<evidence type="ECO:0000256" key="17">
    <source>
        <dbReference type="ARBA" id="ARBA00023319"/>
    </source>
</evidence>
<dbReference type="InterPro" id="IPR050958">
    <property type="entry name" value="Cell_Adh-Cytoskel_Orgn"/>
</dbReference>
<accession>A0ABD3T7X6</accession>
<evidence type="ECO:0000256" key="18">
    <source>
        <dbReference type="SAM" id="MobiDB-lite"/>
    </source>
</evidence>
<keyword evidence="6 20" id="KW-0732">Signal</keyword>
<dbReference type="InterPro" id="IPR003598">
    <property type="entry name" value="Ig_sub2"/>
</dbReference>
<organism evidence="22 23">
    <name type="scientific">Sinanodonta woodiana</name>
    <name type="common">Chinese pond mussel</name>
    <name type="synonym">Anodonta woodiana</name>
    <dbReference type="NCBI Taxonomy" id="1069815"/>
    <lineage>
        <taxon>Eukaryota</taxon>
        <taxon>Metazoa</taxon>
        <taxon>Spiralia</taxon>
        <taxon>Lophotrochozoa</taxon>
        <taxon>Mollusca</taxon>
        <taxon>Bivalvia</taxon>
        <taxon>Autobranchia</taxon>
        <taxon>Heteroconchia</taxon>
        <taxon>Palaeoheterodonta</taxon>
        <taxon>Unionida</taxon>
        <taxon>Unionoidea</taxon>
        <taxon>Unionidae</taxon>
        <taxon>Unioninae</taxon>
        <taxon>Sinanodonta</taxon>
    </lineage>
</organism>
<dbReference type="Gene3D" id="2.60.40.10">
    <property type="entry name" value="Immunoglobulins"/>
    <property type="match status" value="2"/>
</dbReference>
<evidence type="ECO:0000256" key="6">
    <source>
        <dbReference type="ARBA" id="ARBA00022729"/>
    </source>
</evidence>
<feature type="region of interest" description="Disordered" evidence="18">
    <location>
        <begin position="233"/>
        <end position="397"/>
    </location>
</feature>
<feature type="region of interest" description="Disordered" evidence="18">
    <location>
        <begin position="32"/>
        <end position="68"/>
    </location>
</feature>
<feature type="compositionally biased region" description="Basic residues" evidence="18">
    <location>
        <begin position="283"/>
        <end position="304"/>
    </location>
</feature>
<keyword evidence="23" id="KW-1185">Reference proteome</keyword>
<dbReference type="InterPro" id="IPR013783">
    <property type="entry name" value="Ig-like_fold"/>
</dbReference>
<dbReference type="GO" id="GO:0016020">
    <property type="term" value="C:membrane"/>
    <property type="evidence" value="ECO:0007669"/>
    <property type="project" value="UniProtKB-SubCell"/>
</dbReference>
<dbReference type="InterPro" id="IPR013098">
    <property type="entry name" value="Ig_I-set"/>
</dbReference>
<gene>
    <name evidence="22" type="ORF">ACJMK2_024309</name>
</gene>
<keyword evidence="11 19" id="KW-1133">Transmembrane helix</keyword>
<evidence type="ECO:0000313" key="22">
    <source>
        <dbReference type="EMBL" id="KAL3832688.1"/>
    </source>
</evidence>
<dbReference type="SMART" id="SM00409">
    <property type="entry name" value="IG"/>
    <property type="match status" value="2"/>
</dbReference>
<protein>
    <recommendedName>
        <fullName evidence="2">receptor protein-tyrosine kinase</fullName>
        <ecNumber evidence="2">2.7.10.1</ecNumber>
    </recommendedName>
</protein>
<dbReference type="InterPro" id="IPR036179">
    <property type="entry name" value="Ig-like_dom_sf"/>
</dbReference>
<dbReference type="EC" id="2.7.10.1" evidence="2"/>
<dbReference type="InterPro" id="IPR007110">
    <property type="entry name" value="Ig-like_dom"/>
</dbReference>
<feature type="compositionally biased region" description="Basic and acidic residues" evidence="18">
    <location>
        <begin position="366"/>
        <end position="381"/>
    </location>
</feature>
<sequence length="444" mass="49536">MRPTMLCPALTIFLVLSIVCFTVNANKKKADKKAPEWKADSRPSRNEFEENKHEGTDAELSCPAKGQPKPTVEWFKDGDPFFPRAERIELKKGVLHFQDLKISDKGNYTCVVNNEIGRLEFTYVLDVIEKVWPLNVVGPNNLTVYEGQDAEFFCRATNDPRARITWLKKPNEIELTGNPRPAYLQGVPGTPEVLLIQNVTHSDVGQYTCMAGNYYGSKYQDAWLVVLPRTTTTTTTTTTMKPTTTSAATTTTTTAKRTTTTTISSTTTTTRQPSVTEKIKKKDKDRKKKKERKDKKKKKEKKNRIKEPENVIPEERYNEDRTSDLDHSYHMFPDTGYNYNPDDGSPDNPIYSDTEGPYDFYTQDPRITDVDIGSENKKDETGSVGSSNANKASQGGSASGISVWTVYIIVGSVAGGILLTGLIAIGVALCCQKDEDSQYKSTSV</sequence>
<evidence type="ECO:0000256" key="11">
    <source>
        <dbReference type="ARBA" id="ARBA00022989"/>
    </source>
</evidence>
<evidence type="ECO:0000256" key="4">
    <source>
        <dbReference type="ARBA" id="ARBA00022679"/>
    </source>
</evidence>
<evidence type="ECO:0000259" key="21">
    <source>
        <dbReference type="PROSITE" id="PS50835"/>
    </source>
</evidence>
<feature type="domain" description="Ig-like" evidence="21">
    <location>
        <begin position="133"/>
        <end position="213"/>
    </location>
</feature>
<dbReference type="FunFam" id="2.60.40.10:FF:000020">
    <property type="entry name" value="Fibroblast growth factor receptor"/>
    <property type="match status" value="1"/>
</dbReference>
<feature type="transmembrane region" description="Helical" evidence="19">
    <location>
        <begin position="404"/>
        <end position="431"/>
    </location>
</feature>
<keyword evidence="13" id="KW-0829">Tyrosine-protein kinase</keyword>
<keyword evidence="7" id="KW-0677">Repeat</keyword>
<keyword evidence="14" id="KW-1015">Disulfide bond</keyword>
<name>A0ABD3T7X6_SINWO</name>
<comment type="subcellular location">
    <subcellularLocation>
        <location evidence="1">Membrane</location>
        <topology evidence="1">Single-pass membrane protein</topology>
    </subcellularLocation>
</comment>
<evidence type="ECO:0000256" key="19">
    <source>
        <dbReference type="SAM" id="Phobius"/>
    </source>
</evidence>
<dbReference type="EMBL" id="JBJQND010000019">
    <property type="protein sequence ID" value="KAL3832688.1"/>
    <property type="molecule type" value="Genomic_DNA"/>
</dbReference>
<evidence type="ECO:0000256" key="7">
    <source>
        <dbReference type="ARBA" id="ARBA00022737"/>
    </source>
</evidence>
<evidence type="ECO:0000256" key="14">
    <source>
        <dbReference type="ARBA" id="ARBA00023157"/>
    </source>
</evidence>
<evidence type="ECO:0000256" key="13">
    <source>
        <dbReference type="ARBA" id="ARBA00023137"/>
    </source>
</evidence>
<keyword evidence="3" id="KW-0597">Phosphoprotein</keyword>
<keyword evidence="10" id="KW-0067">ATP-binding</keyword>
<keyword evidence="15" id="KW-0675">Receptor</keyword>
<dbReference type="Pfam" id="PF07679">
    <property type="entry name" value="I-set"/>
    <property type="match status" value="2"/>
</dbReference>
<evidence type="ECO:0000256" key="10">
    <source>
        <dbReference type="ARBA" id="ARBA00022840"/>
    </source>
</evidence>
<evidence type="ECO:0000256" key="2">
    <source>
        <dbReference type="ARBA" id="ARBA00011902"/>
    </source>
</evidence>
<keyword evidence="5 19" id="KW-0812">Transmembrane</keyword>
<dbReference type="Proteomes" id="UP001634394">
    <property type="component" value="Unassembled WGS sequence"/>
</dbReference>
<dbReference type="InterPro" id="IPR003599">
    <property type="entry name" value="Ig_sub"/>
</dbReference>
<feature type="domain" description="Ig-like" evidence="21">
    <location>
        <begin position="43"/>
        <end position="122"/>
    </location>
</feature>
<keyword evidence="12 19" id="KW-0472">Membrane</keyword>
<feature type="compositionally biased region" description="Low complexity" evidence="18">
    <location>
        <begin position="233"/>
        <end position="270"/>
    </location>
</feature>
<evidence type="ECO:0000313" key="23">
    <source>
        <dbReference type="Proteomes" id="UP001634394"/>
    </source>
</evidence>
<evidence type="ECO:0000256" key="12">
    <source>
        <dbReference type="ARBA" id="ARBA00023136"/>
    </source>
</evidence>
<keyword evidence="17" id="KW-0393">Immunoglobulin domain</keyword>
<feature type="signal peptide" evidence="20">
    <location>
        <begin position="1"/>
        <end position="25"/>
    </location>
</feature>
<feature type="compositionally biased region" description="Polar residues" evidence="18">
    <location>
        <begin position="383"/>
        <end position="397"/>
    </location>
</feature>
<dbReference type="SUPFAM" id="SSF48726">
    <property type="entry name" value="Immunoglobulin"/>
    <property type="match status" value="2"/>
</dbReference>